<dbReference type="GO" id="GO:0042026">
    <property type="term" value="P:protein refolding"/>
    <property type="evidence" value="ECO:0007669"/>
    <property type="project" value="TreeGrafter"/>
</dbReference>
<dbReference type="InterPro" id="IPR008971">
    <property type="entry name" value="HSP40/DnaJ_pept-bd"/>
</dbReference>
<dbReference type="Proteomes" id="UP000053370">
    <property type="component" value="Unassembled WGS sequence"/>
</dbReference>
<evidence type="ECO:0000313" key="17">
    <source>
        <dbReference type="EMBL" id="GAP39177.1"/>
    </source>
</evidence>
<dbReference type="OrthoDB" id="9779889at2"/>
<keyword evidence="8 12" id="KW-0143">Chaperone</keyword>
<dbReference type="InterPro" id="IPR036410">
    <property type="entry name" value="HSP_DnaJ_Cys-rich_dom_sf"/>
</dbReference>
<comment type="subcellular location">
    <subcellularLocation>
        <location evidence="12">Cytoplasm</location>
    </subcellularLocation>
</comment>
<reference evidence="17" key="1">
    <citation type="journal article" date="2015" name="Genome Announc.">
        <title>Draft Genome Sequence of Anaerolineae Strain TC1, a Novel Isolate from a Methanogenic Wastewater Treatment System.</title>
        <authorList>
            <person name="Matsuura N."/>
            <person name="Tourlousse D.M."/>
            <person name="Sun L."/>
            <person name="Toyonaga M."/>
            <person name="Kuroda K."/>
            <person name="Ohashi A."/>
            <person name="Cruz R."/>
            <person name="Yamaguchi T."/>
            <person name="Sekiguchi Y."/>
        </authorList>
    </citation>
    <scope>NUCLEOTIDE SEQUENCE [LARGE SCALE GENOMIC DNA]</scope>
    <source>
        <strain evidence="17">TC1</strain>
    </source>
</reference>
<name>A0A0K8P956_9CHLR</name>
<comment type="cofactor">
    <cofactor evidence="12">
        <name>Zn(2+)</name>
        <dbReference type="ChEBI" id="CHEBI:29105"/>
    </cofactor>
    <text evidence="12">Binds 2 Zn(2+) ions per monomer.</text>
</comment>
<dbReference type="RefSeq" id="WP_062276995.1">
    <property type="nucleotide sequence ID" value="NZ_DF968179.1"/>
</dbReference>
<feature type="repeat" description="CXXCXGXG motif" evidence="12">
    <location>
        <begin position="168"/>
        <end position="175"/>
    </location>
</feature>
<feature type="zinc finger region" description="CR-type" evidence="13">
    <location>
        <begin position="138"/>
        <end position="220"/>
    </location>
</feature>
<feature type="binding site" evidence="12">
    <location>
        <position position="154"/>
    </location>
    <ligand>
        <name>Zn(2+)</name>
        <dbReference type="ChEBI" id="CHEBI:29105"/>
        <label>1</label>
    </ligand>
</feature>
<dbReference type="InterPro" id="IPR012724">
    <property type="entry name" value="DnaJ"/>
</dbReference>
<dbReference type="FunFam" id="2.10.230.10:FF:000002">
    <property type="entry name" value="Molecular chaperone DnaJ"/>
    <property type="match status" value="1"/>
</dbReference>
<feature type="binding site" evidence="12">
    <location>
        <position position="168"/>
    </location>
    <ligand>
        <name>Zn(2+)</name>
        <dbReference type="ChEBI" id="CHEBI:29105"/>
        <label>2</label>
    </ligand>
</feature>
<evidence type="ECO:0000256" key="7">
    <source>
        <dbReference type="ARBA" id="ARBA00023016"/>
    </source>
</evidence>
<keyword evidence="3 12" id="KW-0479">Metal-binding</keyword>
<dbReference type="EMBL" id="DF968179">
    <property type="protein sequence ID" value="GAP39177.1"/>
    <property type="molecule type" value="Genomic_DNA"/>
</dbReference>
<evidence type="ECO:0000256" key="10">
    <source>
        <dbReference type="ARBA" id="ARBA00061004"/>
    </source>
</evidence>
<evidence type="ECO:0000256" key="9">
    <source>
        <dbReference type="ARBA" id="ARBA00053423"/>
    </source>
</evidence>
<dbReference type="PROSITE" id="PS51188">
    <property type="entry name" value="ZF_CR"/>
    <property type="match status" value="1"/>
</dbReference>
<dbReference type="Gene3D" id="2.60.260.20">
    <property type="entry name" value="Urease metallochaperone UreE, N-terminal domain"/>
    <property type="match status" value="2"/>
</dbReference>
<dbReference type="CDD" id="cd10747">
    <property type="entry name" value="DnaJ_C"/>
    <property type="match status" value="1"/>
</dbReference>
<dbReference type="InterPro" id="IPR018253">
    <property type="entry name" value="DnaJ_domain_CS"/>
</dbReference>
<dbReference type="Pfam" id="PF00684">
    <property type="entry name" value="DnaJ_CXXCXGXG"/>
    <property type="match status" value="1"/>
</dbReference>
<evidence type="ECO:0000259" key="15">
    <source>
        <dbReference type="PROSITE" id="PS50076"/>
    </source>
</evidence>
<dbReference type="CDD" id="cd10719">
    <property type="entry name" value="DnaJ_zf"/>
    <property type="match status" value="1"/>
</dbReference>
<dbReference type="AlphaFoldDB" id="A0A0K8P956"/>
<feature type="domain" description="CR-type" evidence="16">
    <location>
        <begin position="138"/>
        <end position="220"/>
    </location>
</feature>
<evidence type="ECO:0000256" key="1">
    <source>
        <dbReference type="ARBA" id="ARBA00022490"/>
    </source>
</evidence>
<evidence type="ECO:0000256" key="2">
    <source>
        <dbReference type="ARBA" id="ARBA00022705"/>
    </source>
</evidence>
<keyword evidence="5 12" id="KW-0863">Zinc-finger</keyword>
<keyword evidence="18" id="KW-1185">Reference proteome</keyword>
<evidence type="ECO:0000256" key="8">
    <source>
        <dbReference type="ARBA" id="ARBA00023186"/>
    </source>
</evidence>
<gene>
    <name evidence="12" type="primary">dnaJ</name>
    <name evidence="17" type="ORF">ATC1_1196</name>
</gene>
<evidence type="ECO:0000256" key="5">
    <source>
        <dbReference type="ARBA" id="ARBA00022771"/>
    </source>
</evidence>
<protein>
    <recommendedName>
        <fullName evidence="11 12">Chaperone protein DnaJ</fullName>
    </recommendedName>
</protein>
<evidence type="ECO:0000256" key="13">
    <source>
        <dbReference type="PROSITE-ProRule" id="PRU00546"/>
    </source>
</evidence>
<dbReference type="PRINTS" id="PR00625">
    <property type="entry name" value="JDOMAIN"/>
</dbReference>
<evidence type="ECO:0000256" key="12">
    <source>
        <dbReference type="HAMAP-Rule" id="MF_01152"/>
    </source>
</evidence>
<dbReference type="SUPFAM" id="SSF46565">
    <property type="entry name" value="Chaperone J-domain"/>
    <property type="match status" value="1"/>
</dbReference>
<evidence type="ECO:0000256" key="3">
    <source>
        <dbReference type="ARBA" id="ARBA00022723"/>
    </source>
</evidence>
<dbReference type="InterPro" id="IPR002939">
    <property type="entry name" value="DnaJ_C"/>
</dbReference>
<feature type="binding site" evidence="12">
    <location>
        <position position="151"/>
    </location>
    <ligand>
        <name>Zn(2+)</name>
        <dbReference type="ChEBI" id="CHEBI:29105"/>
        <label>1</label>
    </ligand>
</feature>
<organism evidence="17">
    <name type="scientific">Flexilinea flocculi</name>
    <dbReference type="NCBI Taxonomy" id="1678840"/>
    <lineage>
        <taxon>Bacteria</taxon>
        <taxon>Bacillati</taxon>
        <taxon>Chloroflexota</taxon>
        <taxon>Anaerolineae</taxon>
        <taxon>Anaerolineales</taxon>
        <taxon>Anaerolineaceae</taxon>
        <taxon>Flexilinea</taxon>
    </lineage>
</organism>
<feature type="binding site" evidence="12">
    <location>
        <position position="171"/>
    </location>
    <ligand>
        <name>Zn(2+)</name>
        <dbReference type="ChEBI" id="CHEBI:29105"/>
        <label>2</label>
    </ligand>
</feature>
<keyword evidence="2 12" id="KW-0235">DNA replication</keyword>
<dbReference type="GO" id="GO:0031072">
    <property type="term" value="F:heat shock protein binding"/>
    <property type="evidence" value="ECO:0007669"/>
    <property type="project" value="InterPro"/>
</dbReference>
<comment type="subunit">
    <text evidence="12">Homodimer.</text>
</comment>
<feature type="region of interest" description="Disordered" evidence="14">
    <location>
        <begin position="235"/>
        <end position="254"/>
    </location>
</feature>
<comment type="similarity">
    <text evidence="10 12">Belongs to the DnaJ family.</text>
</comment>
<evidence type="ECO:0000313" key="18">
    <source>
        <dbReference type="Proteomes" id="UP000053370"/>
    </source>
</evidence>
<dbReference type="GO" id="GO:0051082">
    <property type="term" value="F:unfolded protein binding"/>
    <property type="evidence" value="ECO:0007669"/>
    <property type="project" value="UniProtKB-UniRule"/>
</dbReference>
<dbReference type="CDD" id="cd06257">
    <property type="entry name" value="DnaJ"/>
    <property type="match status" value="1"/>
</dbReference>
<feature type="binding site" evidence="12">
    <location>
        <position position="211"/>
    </location>
    <ligand>
        <name>Zn(2+)</name>
        <dbReference type="ChEBI" id="CHEBI:29105"/>
        <label>1</label>
    </ligand>
</feature>
<dbReference type="SUPFAM" id="SSF49493">
    <property type="entry name" value="HSP40/DnaJ peptide-binding domain"/>
    <property type="match status" value="2"/>
</dbReference>
<keyword evidence="7 12" id="KW-0346">Stress response</keyword>
<keyword evidence="4 12" id="KW-0677">Repeat</keyword>
<dbReference type="SUPFAM" id="SSF57938">
    <property type="entry name" value="DnaJ/Hsp40 cysteine-rich domain"/>
    <property type="match status" value="1"/>
</dbReference>
<dbReference type="FunFam" id="2.60.260.20:FF:000005">
    <property type="entry name" value="Chaperone protein dnaJ 1, mitochondrial"/>
    <property type="match status" value="1"/>
</dbReference>
<dbReference type="Pfam" id="PF01556">
    <property type="entry name" value="DnaJ_C"/>
    <property type="match status" value="1"/>
</dbReference>
<dbReference type="Gene3D" id="2.10.230.10">
    <property type="entry name" value="Heat shock protein DnaJ, cysteine-rich domain"/>
    <property type="match status" value="1"/>
</dbReference>
<dbReference type="STRING" id="1678840.ATC1_1196"/>
<dbReference type="PATRIC" id="fig|1678840.3.peg.120"/>
<evidence type="ECO:0000256" key="14">
    <source>
        <dbReference type="SAM" id="MobiDB-lite"/>
    </source>
</evidence>
<dbReference type="InterPro" id="IPR036869">
    <property type="entry name" value="J_dom_sf"/>
</dbReference>
<feature type="binding site" evidence="12">
    <location>
        <position position="197"/>
    </location>
    <ligand>
        <name>Zn(2+)</name>
        <dbReference type="ChEBI" id="CHEBI:29105"/>
        <label>2</label>
    </ligand>
</feature>
<comment type="domain">
    <text evidence="12">The J domain is necessary and sufficient to stimulate DnaK ATPase activity. Zinc center 1 plays an important role in the autonomous, DnaK-independent chaperone activity of DnaJ. Zinc center 2 is essential for interaction with DnaK and for DnaJ activity.</text>
</comment>
<dbReference type="FunFam" id="1.10.287.110:FF:000034">
    <property type="entry name" value="Chaperone protein DnaJ"/>
    <property type="match status" value="1"/>
</dbReference>
<dbReference type="PANTHER" id="PTHR43096">
    <property type="entry name" value="DNAJ HOMOLOG 1, MITOCHONDRIAL-RELATED"/>
    <property type="match status" value="1"/>
</dbReference>
<dbReference type="PANTHER" id="PTHR43096:SF48">
    <property type="entry name" value="CHAPERONE PROTEIN DNAJ"/>
    <property type="match status" value="1"/>
</dbReference>
<sequence>MASERDYYEILGVNKNADADQLKNAFRNLARKYHPDINKEPDAEEKFKEINEAYQVLSDPDKRAAYDRYGKAGVSGMGNGFDYSAVDLSDILGDLFGFGGFSGFGGFGGSRSHQRNSPRRGADLQTTVTLQFEEACFGADKEILFSRDEKCTRCHGTGAEPGTNPQRCSSCNGTGEIKTNRQTMFGSMVQVSACPTCGGKGETIATPCTQCHGRGLERKTVKKVVTVPAGVDTGTRIRLSGEGQPGENNGPNGDLYVDVRVNPHKYFRRHDFDIQLDLNINIAQASLGDDITVPTIDGTEKLKIPAGTQPGKVFTLRGKGVPYLRGNGRGDQKIILNVVVPTSLTAEQRDLLEQLSTTLGTEVTPQDKSFWDRIKEAING</sequence>
<evidence type="ECO:0000256" key="4">
    <source>
        <dbReference type="ARBA" id="ARBA00022737"/>
    </source>
</evidence>
<dbReference type="PROSITE" id="PS50076">
    <property type="entry name" value="DNAJ_2"/>
    <property type="match status" value="1"/>
</dbReference>
<feature type="compositionally biased region" description="Low complexity" evidence="14">
    <location>
        <begin position="241"/>
        <end position="253"/>
    </location>
</feature>
<dbReference type="GO" id="GO:0009408">
    <property type="term" value="P:response to heat"/>
    <property type="evidence" value="ECO:0007669"/>
    <property type="project" value="InterPro"/>
</dbReference>
<dbReference type="GO" id="GO:0006260">
    <property type="term" value="P:DNA replication"/>
    <property type="evidence" value="ECO:0007669"/>
    <property type="project" value="UniProtKB-KW"/>
</dbReference>
<feature type="repeat" description="CXXCXGXG motif" evidence="12">
    <location>
        <begin position="208"/>
        <end position="215"/>
    </location>
</feature>
<dbReference type="GO" id="GO:0005524">
    <property type="term" value="F:ATP binding"/>
    <property type="evidence" value="ECO:0007669"/>
    <property type="project" value="InterPro"/>
</dbReference>
<feature type="repeat" description="CXXCXGXG motif" evidence="12">
    <location>
        <begin position="151"/>
        <end position="158"/>
    </location>
</feature>
<dbReference type="Gene3D" id="1.10.287.110">
    <property type="entry name" value="DnaJ domain"/>
    <property type="match status" value="1"/>
</dbReference>
<evidence type="ECO:0000259" key="16">
    <source>
        <dbReference type="PROSITE" id="PS51188"/>
    </source>
</evidence>
<feature type="binding site" evidence="12">
    <location>
        <position position="194"/>
    </location>
    <ligand>
        <name>Zn(2+)</name>
        <dbReference type="ChEBI" id="CHEBI:29105"/>
        <label>2</label>
    </ligand>
</feature>
<evidence type="ECO:0000256" key="6">
    <source>
        <dbReference type="ARBA" id="ARBA00022833"/>
    </source>
</evidence>
<evidence type="ECO:0000256" key="11">
    <source>
        <dbReference type="ARBA" id="ARBA00067609"/>
    </source>
</evidence>
<feature type="binding site" evidence="12">
    <location>
        <position position="208"/>
    </location>
    <ligand>
        <name>Zn(2+)</name>
        <dbReference type="ChEBI" id="CHEBI:29105"/>
        <label>1</label>
    </ligand>
</feature>
<dbReference type="NCBIfam" id="TIGR02349">
    <property type="entry name" value="DnaJ_bact"/>
    <property type="match status" value="1"/>
</dbReference>
<feature type="repeat" description="CXXCXGXG motif" evidence="12">
    <location>
        <begin position="194"/>
        <end position="201"/>
    </location>
</feature>
<dbReference type="PROSITE" id="PS00636">
    <property type="entry name" value="DNAJ_1"/>
    <property type="match status" value="1"/>
</dbReference>
<dbReference type="InterPro" id="IPR001623">
    <property type="entry name" value="DnaJ_domain"/>
</dbReference>
<dbReference type="Pfam" id="PF00226">
    <property type="entry name" value="DnaJ"/>
    <property type="match status" value="1"/>
</dbReference>
<accession>A0A0K8P956</accession>
<proteinExistence type="inferred from homology"/>
<dbReference type="NCBIfam" id="NF008035">
    <property type="entry name" value="PRK10767.1"/>
    <property type="match status" value="1"/>
</dbReference>
<dbReference type="SMART" id="SM00271">
    <property type="entry name" value="DnaJ"/>
    <property type="match status" value="1"/>
</dbReference>
<dbReference type="GO" id="GO:0008270">
    <property type="term" value="F:zinc ion binding"/>
    <property type="evidence" value="ECO:0007669"/>
    <property type="project" value="UniProtKB-UniRule"/>
</dbReference>
<dbReference type="HAMAP" id="MF_01152">
    <property type="entry name" value="DnaJ"/>
    <property type="match status" value="1"/>
</dbReference>
<dbReference type="GO" id="GO:0005737">
    <property type="term" value="C:cytoplasm"/>
    <property type="evidence" value="ECO:0007669"/>
    <property type="project" value="UniProtKB-SubCell"/>
</dbReference>
<keyword evidence="6 12" id="KW-0862">Zinc</keyword>
<comment type="function">
    <text evidence="9 12">Participates actively in the response to hyperosmotic and heat shock by preventing the aggregation of stress-denatured proteins and by disaggregating proteins, also in an autonomous, DnaK-independent fashion. Unfolded proteins bind initially to DnaJ; upon interaction with the DnaJ-bound protein, DnaK hydrolyzes its bound ATP, resulting in the formation of a stable complex. GrpE releases ADP from DnaK; ATP binding to DnaK triggers the release of the substrate protein, thus completing the reaction cycle. Several rounds of ATP-dependent interactions between DnaJ, DnaK and GrpE are required for fully efficient folding. Also involved, together with DnaK and GrpE, in the DNA replication of plasmids through activation of initiation proteins.</text>
</comment>
<feature type="domain" description="J" evidence="15">
    <location>
        <begin position="6"/>
        <end position="70"/>
    </location>
</feature>
<dbReference type="InterPro" id="IPR001305">
    <property type="entry name" value="HSP_DnaJ_Cys-rich_dom"/>
</dbReference>
<keyword evidence="1 12" id="KW-0963">Cytoplasm</keyword>